<dbReference type="GO" id="GO:0016791">
    <property type="term" value="F:phosphatase activity"/>
    <property type="evidence" value="ECO:0007669"/>
    <property type="project" value="TreeGrafter"/>
</dbReference>
<keyword evidence="1" id="KW-0378">Hydrolase</keyword>
<dbReference type="NCBIfam" id="TIGR01460">
    <property type="entry name" value="HAD-SF-IIA"/>
    <property type="match status" value="1"/>
</dbReference>
<protein>
    <submittedName>
        <fullName evidence="1">HAD-IIA family hydrolase</fullName>
    </submittedName>
</protein>
<evidence type="ECO:0000313" key="2">
    <source>
        <dbReference type="Proteomes" id="UP000423396"/>
    </source>
</evidence>
<dbReference type="InterPro" id="IPR023214">
    <property type="entry name" value="HAD_sf"/>
</dbReference>
<gene>
    <name evidence="1" type="ORF">D1868_10385</name>
</gene>
<dbReference type="GO" id="GO:0005737">
    <property type="term" value="C:cytoplasm"/>
    <property type="evidence" value="ECO:0007669"/>
    <property type="project" value="TreeGrafter"/>
</dbReference>
<sequence length="264" mass="29198">MSLNDYELIISDVDGVLMREGEPIWPNIYVIRSLIDSGHKVLLLTNNSGFSRVLLSRQLNSLGLKISPDHIITSGTAAAIYMKEKTDIKTVFVVGEEGLVEELKNHGFRLLNTRDLEEETPDAVVIGLDRLCTYEKLSAAMRAVYNGAKFIVTNMDRLWPSRDGLKLGAGALANAISYALKRTPDFIAGKPNPWMIEVAFMITKLDRGFNKAVMIGDQLETDIKMGINAGIDTVLVLTGISTTKDVENSDVKPKFVVRTLQELI</sequence>
<dbReference type="RefSeq" id="WP_156007805.1">
    <property type="nucleotide sequence ID" value="NZ_CP045483.1"/>
</dbReference>
<dbReference type="PANTHER" id="PTHR19288">
    <property type="entry name" value="4-NITROPHENYLPHOSPHATASE-RELATED"/>
    <property type="match status" value="1"/>
</dbReference>
<dbReference type="KEGG" id="sazo:D1868_10385"/>
<proteinExistence type="predicted"/>
<organism evidence="1 2">
    <name type="scientific">Stygiolobus azoricus</name>
    <dbReference type="NCBI Taxonomy" id="41675"/>
    <lineage>
        <taxon>Archaea</taxon>
        <taxon>Thermoproteota</taxon>
        <taxon>Thermoprotei</taxon>
        <taxon>Sulfolobales</taxon>
        <taxon>Sulfolobaceae</taxon>
        <taxon>Stygiolobus</taxon>
    </lineage>
</organism>
<dbReference type="Proteomes" id="UP000423396">
    <property type="component" value="Chromosome"/>
</dbReference>
<dbReference type="PIRSF" id="PIRSF000915">
    <property type="entry name" value="PGP-type_phosphatase"/>
    <property type="match status" value="1"/>
</dbReference>
<accession>A0A650CR81</accession>
<dbReference type="InterPro" id="IPR006357">
    <property type="entry name" value="HAD-SF_hydro_IIA"/>
</dbReference>
<evidence type="ECO:0000313" key="1">
    <source>
        <dbReference type="EMBL" id="QGR20354.1"/>
    </source>
</evidence>
<dbReference type="EMBL" id="CP045483">
    <property type="protein sequence ID" value="QGR20354.1"/>
    <property type="molecule type" value="Genomic_DNA"/>
</dbReference>
<dbReference type="SUPFAM" id="SSF56784">
    <property type="entry name" value="HAD-like"/>
    <property type="match status" value="1"/>
</dbReference>
<name>A0A650CR81_9CREN</name>
<dbReference type="AlphaFoldDB" id="A0A650CR81"/>
<keyword evidence="2" id="KW-1185">Reference proteome</keyword>
<dbReference type="OrthoDB" id="25155at2157"/>
<dbReference type="PANTHER" id="PTHR19288:SF46">
    <property type="entry name" value="HALOACID DEHALOGENASE-LIKE HYDROLASE DOMAIN-CONTAINING PROTEIN 2"/>
    <property type="match status" value="1"/>
</dbReference>
<dbReference type="InterPro" id="IPR036412">
    <property type="entry name" value="HAD-like_sf"/>
</dbReference>
<dbReference type="Pfam" id="PF13242">
    <property type="entry name" value="Hydrolase_like"/>
    <property type="match status" value="1"/>
</dbReference>
<dbReference type="Gene3D" id="3.40.50.1000">
    <property type="entry name" value="HAD superfamily/HAD-like"/>
    <property type="match status" value="2"/>
</dbReference>
<dbReference type="Pfam" id="PF13344">
    <property type="entry name" value="Hydrolase_6"/>
    <property type="match status" value="1"/>
</dbReference>
<dbReference type="GeneID" id="42799483"/>
<reference evidence="1 2" key="1">
    <citation type="submission" date="2019-10" db="EMBL/GenBank/DDBJ databases">
        <title>Genome Sequences from Six Type Strain Members of the Archaeal Family Sulfolobaceae: Acidianus ambivalens, Acidianus infernus, Metallosphaera prunae, Stygiolobus azoricus, Sulfolobus metallicus, and Sulfurisphaera ohwakuensis.</title>
        <authorList>
            <person name="Counts J.A."/>
            <person name="Kelly R.M."/>
        </authorList>
    </citation>
    <scope>NUCLEOTIDE SEQUENCE [LARGE SCALE GENOMIC DNA]</scope>
    <source>
        <strain evidence="1 2">FC6</strain>
    </source>
</reference>